<accession>A0A6A6BN00</accession>
<feature type="transmembrane region" description="Helical" evidence="1">
    <location>
        <begin position="45"/>
        <end position="62"/>
    </location>
</feature>
<proteinExistence type="predicted"/>
<organism evidence="2 3">
    <name type="scientific">Aplosporella prunicola CBS 121167</name>
    <dbReference type="NCBI Taxonomy" id="1176127"/>
    <lineage>
        <taxon>Eukaryota</taxon>
        <taxon>Fungi</taxon>
        <taxon>Dikarya</taxon>
        <taxon>Ascomycota</taxon>
        <taxon>Pezizomycotina</taxon>
        <taxon>Dothideomycetes</taxon>
        <taxon>Dothideomycetes incertae sedis</taxon>
        <taxon>Botryosphaeriales</taxon>
        <taxon>Aplosporellaceae</taxon>
        <taxon>Aplosporella</taxon>
    </lineage>
</organism>
<evidence type="ECO:0000256" key="1">
    <source>
        <dbReference type="SAM" id="Phobius"/>
    </source>
</evidence>
<dbReference type="EMBL" id="ML995479">
    <property type="protein sequence ID" value="KAF2144635.1"/>
    <property type="molecule type" value="Genomic_DNA"/>
</dbReference>
<keyword evidence="1" id="KW-1133">Transmembrane helix</keyword>
<name>A0A6A6BN00_9PEZI</name>
<keyword evidence="3" id="KW-1185">Reference proteome</keyword>
<protein>
    <submittedName>
        <fullName evidence="2">Uncharacterized protein</fullName>
    </submittedName>
</protein>
<dbReference type="RefSeq" id="XP_033400347.1">
    <property type="nucleotide sequence ID" value="XM_033535463.1"/>
</dbReference>
<keyword evidence="1" id="KW-0812">Transmembrane</keyword>
<evidence type="ECO:0000313" key="2">
    <source>
        <dbReference type="EMBL" id="KAF2144635.1"/>
    </source>
</evidence>
<reference evidence="2" key="1">
    <citation type="journal article" date="2020" name="Stud. Mycol.">
        <title>101 Dothideomycetes genomes: a test case for predicting lifestyles and emergence of pathogens.</title>
        <authorList>
            <person name="Haridas S."/>
            <person name="Albert R."/>
            <person name="Binder M."/>
            <person name="Bloem J."/>
            <person name="Labutti K."/>
            <person name="Salamov A."/>
            <person name="Andreopoulos B."/>
            <person name="Baker S."/>
            <person name="Barry K."/>
            <person name="Bills G."/>
            <person name="Bluhm B."/>
            <person name="Cannon C."/>
            <person name="Castanera R."/>
            <person name="Culley D."/>
            <person name="Daum C."/>
            <person name="Ezra D."/>
            <person name="Gonzalez J."/>
            <person name="Henrissat B."/>
            <person name="Kuo A."/>
            <person name="Liang C."/>
            <person name="Lipzen A."/>
            <person name="Lutzoni F."/>
            <person name="Magnuson J."/>
            <person name="Mondo S."/>
            <person name="Nolan M."/>
            <person name="Ohm R."/>
            <person name="Pangilinan J."/>
            <person name="Park H.-J."/>
            <person name="Ramirez L."/>
            <person name="Alfaro M."/>
            <person name="Sun H."/>
            <person name="Tritt A."/>
            <person name="Yoshinaga Y."/>
            <person name="Zwiers L.-H."/>
            <person name="Turgeon B."/>
            <person name="Goodwin S."/>
            <person name="Spatafora J."/>
            <person name="Crous P."/>
            <person name="Grigoriev I."/>
        </authorList>
    </citation>
    <scope>NUCLEOTIDE SEQUENCE</scope>
    <source>
        <strain evidence="2">CBS 121167</strain>
    </source>
</reference>
<dbReference type="Proteomes" id="UP000799438">
    <property type="component" value="Unassembled WGS sequence"/>
</dbReference>
<dbReference type="GeneID" id="54292957"/>
<keyword evidence="1" id="KW-0472">Membrane</keyword>
<dbReference type="AlphaFoldDB" id="A0A6A6BN00"/>
<evidence type="ECO:0000313" key="3">
    <source>
        <dbReference type="Proteomes" id="UP000799438"/>
    </source>
</evidence>
<sequence>MCNPSAHKEWLSFPGSRNRFRSHDTYLCSTLLKEDMAPFKRSLALVYYQPVYAIVLSFSLSFSQVKRPLSIFDHSVASPSIDAPRILQVHGPVED</sequence>
<gene>
    <name evidence="2" type="ORF">K452DRAFT_144857</name>
</gene>